<dbReference type="EMBL" id="JBBEGN010000024">
    <property type="protein sequence ID" value="MEJ2871537.1"/>
    <property type="molecule type" value="Genomic_DNA"/>
</dbReference>
<feature type="transmembrane region" description="Helical" evidence="1">
    <location>
        <begin position="25"/>
        <end position="47"/>
    </location>
</feature>
<organism evidence="2 3">
    <name type="scientific">Actinomycetospora aurantiaca</name>
    <dbReference type="NCBI Taxonomy" id="3129233"/>
    <lineage>
        <taxon>Bacteria</taxon>
        <taxon>Bacillati</taxon>
        <taxon>Actinomycetota</taxon>
        <taxon>Actinomycetes</taxon>
        <taxon>Pseudonocardiales</taxon>
        <taxon>Pseudonocardiaceae</taxon>
        <taxon>Actinomycetospora</taxon>
    </lineage>
</organism>
<protein>
    <recommendedName>
        <fullName evidence="4">LPXTG cell wall anchor domain-containing protein</fullName>
    </recommendedName>
</protein>
<reference evidence="2 3" key="1">
    <citation type="submission" date="2024-03" db="EMBL/GenBank/DDBJ databases">
        <title>Actinomycetospora sp. OC33-EN08, a novel actinomycete isolated from wild orchid (Aerides multiflora).</title>
        <authorList>
            <person name="Suriyachadkun C."/>
        </authorList>
    </citation>
    <scope>NUCLEOTIDE SEQUENCE [LARGE SCALE GENOMIC DNA]</scope>
    <source>
        <strain evidence="2 3">OC33-EN08</strain>
    </source>
</reference>
<gene>
    <name evidence="2" type="ORF">WCD74_27510</name>
</gene>
<evidence type="ECO:0000313" key="2">
    <source>
        <dbReference type="EMBL" id="MEJ2871537.1"/>
    </source>
</evidence>
<sequence length="54" mass="5370">MRTALLLTAGVVVAAVILVPGSGEGGLGMTLGGGAVLALFGGIAIWIRRTMSHH</sequence>
<keyword evidence="1" id="KW-0812">Transmembrane</keyword>
<proteinExistence type="predicted"/>
<evidence type="ECO:0000256" key="1">
    <source>
        <dbReference type="SAM" id="Phobius"/>
    </source>
</evidence>
<keyword evidence="1" id="KW-1133">Transmembrane helix</keyword>
<keyword evidence="1" id="KW-0472">Membrane</keyword>
<accession>A0ABU8MY66</accession>
<dbReference type="Proteomes" id="UP001385809">
    <property type="component" value="Unassembled WGS sequence"/>
</dbReference>
<name>A0ABU8MY66_9PSEU</name>
<evidence type="ECO:0000313" key="3">
    <source>
        <dbReference type="Proteomes" id="UP001385809"/>
    </source>
</evidence>
<dbReference type="RefSeq" id="WP_337698105.1">
    <property type="nucleotide sequence ID" value="NZ_JBBEGN010000024.1"/>
</dbReference>
<comment type="caution">
    <text evidence="2">The sequence shown here is derived from an EMBL/GenBank/DDBJ whole genome shotgun (WGS) entry which is preliminary data.</text>
</comment>
<keyword evidence="3" id="KW-1185">Reference proteome</keyword>
<evidence type="ECO:0008006" key="4">
    <source>
        <dbReference type="Google" id="ProtNLM"/>
    </source>
</evidence>